<keyword evidence="2" id="KW-1185">Reference proteome</keyword>
<comment type="caution">
    <text evidence="1">The sequence shown here is derived from an EMBL/GenBank/DDBJ whole genome shotgun (WGS) entry which is preliminary data.</text>
</comment>
<evidence type="ECO:0000313" key="2">
    <source>
        <dbReference type="Proteomes" id="UP001519273"/>
    </source>
</evidence>
<reference evidence="1 2" key="1">
    <citation type="submission" date="2021-03" db="EMBL/GenBank/DDBJ databases">
        <title>Genomic Encyclopedia of Type Strains, Phase IV (KMG-IV): sequencing the most valuable type-strain genomes for metagenomic binning, comparative biology and taxonomic classification.</title>
        <authorList>
            <person name="Goeker M."/>
        </authorList>
    </citation>
    <scope>NUCLEOTIDE SEQUENCE [LARGE SCALE GENOMIC DNA]</scope>
    <source>
        <strain evidence="1 2">DSM 23491</strain>
    </source>
</reference>
<dbReference type="EMBL" id="JAGGKP010000030">
    <property type="protein sequence ID" value="MBP1938697.1"/>
    <property type="molecule type" value="Genomic_DNA"/>
</dbReference>
<organism evidence="1 2">
    <name type="scientific">Paenibacillus sediminis</name>
    <dbReference type="NCBI Taxonomy" id="664909"/>
    <lineage>
        <taxon>Bacteria</taxon>
        <taxon>Bacillati</taxon>
        <taxon>Bacillota</taxon>
        <taxon>Bacilli</taxon>
        <taxon>Bacillales</taxon>
        <taxon>Paenibacillaceae</taxon>
        <taxon>Paenibacillus</taxon>
    </lineage>
</organism>
<dbReference type="Proteomes" id="UP001519273">
    <property type="component" value="Unassembled WGS sequence"/>
</dbReference>
<protein>
    <submittedName>
        <fullName evidence="1">Uncharacterized protein</fullName>
    </submittedName>
</protein>
<name>A0ABS4H8L2_9BACL</name>
<sequence>MLESEKPKLVSWSFDDEVGDDSTEWNWIEITLFFSDGSKRWSILYTPERLKNNLSRDNIDPPGLFIKHMIIVRSYSEHDIQRVLEELEFNNDLLEASRAYES</sequence>
<dbReference type="RefSeq" id="WP_209853431.1">
    <property type="nucleotide sequence ID" value="NZ_CBCRVE010000035.1"/>
</dbReference>
<accession>A0ABS4H8L2</accession>
<gene>
    <name evidence="1" type="ORF">J2Z20_003643</name>
</gene>
<evidence type="ECO:0000313" key="1">
    <source>
        <dbReference type="EMBL" id="MBP1938697.1"/>
    </source>
</evidence>
<proteinExistence type="predicted"/>